<dbReference type="GO" id="GO:0000976">
    <property type="term" value="F:transcription cis-regulatory region binding"/>
    <property type="evidence" value="ECO:0007669"/>
    <property type="project" value="TreeGrafter"/>
</dbReference>
<keyword evidence="6" id="KW-1185">Reference proteome</keyword>
<dbReference type="Proteomes" id="UP000659061">
    <property type="component" value="Unassembled WGS sequence"/>
</dbReference>
<dbReference type="Proteomes" id="UP000587211">
    <property type="component" value="Unassembled WGS sequence"/>
</dbReference>
<evidence type="ECO:0000256" key="2">
    <source>
        <dbReference type="PROSITE-ProRule" id="PRU00335"/>
    </source>
</evidence>
<dbReference type="InterPro" id="IPR050109">
    <property type="entry name" value="HTH-type_TetR-like_transc_reg"/>
</dbReference>
<dbReference type="InterPro" id="IPR036271">
    <property type="entry name" value="Tet_transcr_reg_TetR-rel_C_sf"/>
</dbReference>
<evidence type="ECO:0000256" key="1">
    <source>
        <dbReference type="ARBA" id="ARBA00023125"/>
    </source>
</evidence>
<dbReference type="Pfam" id="PF00440">
    <property type="entry name" value="TetR_N"/>
    <property type="match status" value="1"/>
</dbReference>
<keyword evidence="1 2" id="KW-0238">DNA-binding</keyword>
<dbReference type="GO" id="GO:0003700">
    <property type="term" value="F:DNA-binding transcription factor activity"/>
    <property type="evidence" value="ECO:0007669"/>
    <property type="project" value="TreeGrafter"/>
</dbReference>
<gene>
    <name evidence="5" type="ORF">BJ975_003247</name>
    <name evidence="4" type="ORF">IDH50_04450</name>
</gene>
<dbReference type="InterPro" id="IPR001647">
    <property type="entry name" value="HTH_TetR"/>
</dbReference>
<dbReference type="PANTHER" id="PTHR30055:SF200">
    <property type="entry name" value="HTH-TYPE TRANSCRIPTIONAL REPRESSOR BDCR"/>
    <property type="match status" value="1"/>
</dbReference>
<evidence type="ECO:0000313" key="6">
    <source>
        <dbReference type="Proteomes" id="UP000587211"/>
    </source>
</evidence>
<dbReference type="SUPFAM" id="SSF46689">
    <property type="entry name" value="Homeodomain-like"/>
    <property type="match status" value="1"/>
</dbReference>
<evidence type="ECO:0000313" key="4">
    <source>
        <dbReference type="EMBL" id="MBD1269474.1"/>
    </source>
</evidence>
<dbReference type="InterPro" id="IPR009057">
    <property type="entry name" value="Homeodomain-like_sf"/>
</dbReference>
<dbReference type="Pfam" id="PF17932">
    <property type="entry name" value="TetR_C_24"/>
    <property type="match status" value="1"/>
</dbReference>
<sequence>MTSHGAEPEDFMELAARRRMSFQRSPAAVSPRGLFDDVEPAGRFRFLVAAVVAFSGRGFHATTTRDIATVAEASPASLYTYYDTKSELLHEMSAITFRYVIDMLREIVDRGAPPVETISVIVREYLRFHAEEKIVVLVVNRDYRALGLSQLAELLGMADEIHQIVESVVRAGIEQGDFSVPDVHTATRAVLRLADVSPWFNERSSRTIDELADHHVGLILQMLGHVSAD</sequence>
<dbReference type="RefSeq" id="WP_179427879.1">
    <property type="nucleotide sequence ID" value="NZ_BAAAMP010000002.1"/>
</dbReference>
<accession>A0A8I0FT11</accession>
<feature type="domain" description="HTH tetR-type" evidence="3">
    <location>
        <begin position="40"/>
        <end position="100"/>
    </location>
</feature>
<evidence type="ECO:0000313" key="7">
    <source>
        <dbReference type="Proteomes" id="UP000659061"/>
    </source>
</evidence>
<protein>
    <submittedName>
        <fullName evidence="4 5">AcrR family transcriptional regulator</fullName>
    </submittedName>
</protein>
<dbReference type="AlphaFoldDB" id="A0A8I0FT11"/>
<evidence type="ECO:0000313" key="5">
    <source>
        <dbReference type="EMBL" id="NYI39872.1"/>
    </source>
</evidence>
<evidence type="ECO:0000259" key="3">
    <source>
        <dbReference type="PROSITE" id="PS50977"/>
    </source>
</evidence>
<reference evidence="4" key="2">
    <citation type="submission" date="2020-09" db="EMBL/GenBank/DDBJ databases">
        <title>Novel species in genus Aeromicrobium.</title>
        <authorList>
            <person name="Zhang G."/>
        </authorList>
    </citation>
    <scope>NUCLEOTIDE SEQUENCE</scope>
    <source>
        <strain evidence="4">SSW1-57</strain>
    </source>
</reference>
<name>A0A8I0FT11_9ACTN</name>
<feature type="DNA-binding region" description="H-T-H motif" evidence="2">
    <location>
        <begin position="63"/>
        <end position="82"/>
    </location>
</feature>
<organism evidence="4 7">
    <name type="scientific">Aeromicrobium tamlense</name>
    <dbReference type="NCBI Taxonomy" id="375541"/>
    <lineage>
        <taxon>Bacteria</taxon>
        <taxon>Bacillati</taxon>
        <taxon>Actinomycetota</taxon>
        <taxon>Actinomycetes</taxon>
        <taxon>Propionibacteriales</taxon>
        <taxon>Nocardioidaceae</taxon>
        <taxon>Aeromicrobium</taxon>
    </lineage>
</organism>
<dbReference type="PANTHER" id="PTHR30055">
    <property type="entry name" value="HTH-TYPE TRANSCRIPTIONAL REGULATOR RUTR"/>
    <property type="match status" value="1"/>
</dbReference>
<comment type="caution">
    <text evidence="4">The sequence shown here is derived from an EMBL/GenBank/DDBJ whole genome shotgun (WGS) entry which is preliminary data.</text>
</comment>
<dbReference type="SUPFAM" id="SSF48498">
    <property type="entry name" value="Tetracyclin repressor-like, C-terminal domain"/>
    <property type="match status" value="1"/>
</dbReference>
<dbReference type="EMBL" id="JACWMT010000001">
    <property type="protein sequence ID" value="MBD1269474.1"/>
    <property type="molecule type" value="Genomic_DNA"/>
</dbReference>
<reference evidence="5 6" key="1">
    <citation type="submission" date="2020-07" db="EMBL/GenBank/DDBJ databases">
        <title>Sequencing the genomes of 1000 actinobacteria strains.</title>
        <authorList>
            <person name="Klenk H.-P."/>
        </authorList>
    </citation>
    <scope>NUCLEOTIDE SEQUENCE [LARGE SCALE GENOMIC DNA]</scope>
    <source>
        <strain evidence="5 6">DSM 19087</strain>
    </source>
</reference>
<dbReference type="InterPro" id="IPR041490">
    <property type="entry name" value="KstR2_TetR_C"/>
</dbReference>
<dbReference type="Gene3D" id="1.10.357.10">
    <property type="entry name" value="Tetracycline Repressor, domain 2"/>
    <property type="match status" value="1"/>
</dbReference>
<dbReference type="EMBL" id="JACBZN010000001">
    <property type="protein sequence ID" value="NYI39872.1"/>
    <property type="molecule type" value="Genomic_DNA"/>
</dbReference>
<proteinExistence type="predicted"/>
<dbReference type="PROSITE" id="PS50977">
    <property type="entry name" value="HTH_TETR_2"/>
    <property type="match status" value="1"/>
</dbReference>